<dbReference type="EMBL" id="CP036276">
    <property type="protein sequence ID" value="QDU45038.1"/>
    <property type="molecule type" value="Genomic_DNA"/>
</dbReference>
<organism evidence="1 2">
    <name type="scientific">Symmachiella dynata</name>
    <dbReference type="NCBI Taxonomy" id="2527995"/>
    <lineage>
        <taxon>Bacteria</taxon>
        <taxon>Pseudomonadati</taxon>
        <taxon>Planctomycetota</taxon>
        <taxon>Planctomycetia</taxon>
        <taxon>Planctomycetales</taxon>
        <taxon>Planctomycetaceae</taxon>
        <taxon>Symmachiella</taxon>
    </lineage>
</organism>
<dbReference type="KEGG" id="sdyn:Mal52_35260"/>
<evidence type="ECO:0000313" key="2">
    <source>
        <dbReference type="Proteomes" id="UP000319383"/>
    </source>
</evidence>
<evidence type="ECO:0000313" key="1">
    <source>
        <dbReference type="EMBL" id="QDU45038.1"/>
    </source>
</evidence>
<reference evidence="1 2" key="1">
    <citation type="submission" date="2019-02" db="EMBL/GenBank/DDBJ databases">
        <title>Deep-cultivation of Planctomycetes and their phenomic and genomic characterization uncovers novel biology.</title>
        <authorList>
            <person name="Wiegand S."/>
            <person name="Jogler M."/>
            <person name="Boedeker C."/>
            <person name="Pinto D."/>
            <person name="Vollmers J."/>
            <person name="Rivas-Marin E."/>
            <person name="Kohn T."/>
            <person name="Peeters S.H."/>
            <person name="Heuer A."/>
            <person name="Rast P."/>
            <person name="Oberbeckmann S."/>
            <person name="Bunk B."/>
            <person name="Jeske O."/>
            <person name="Meyerdierks A."/>
            <person name="Storesund J.E."/>
            <person name="Kallscheuer N."/>
            <person name="Luecker S."/>
            <person name="Lage O.M."/>
            <person name="Pohl T."/>
            <person name="Merkel B.J."/>
            <person name="Hornburger P."/>
            <person name="Mueller R.-W."/>
            <person name="Bruemmer F."/>
            <person name="Labrenz M."/>
            <person name="Spormann A.M."/>
            <person name="Op den Camp H."/>
            <person name="Overmann J."/>
            <person name="Amann R."/>
            <person name="Jetten M.S.M."/>
            <person name="Mascher T."/>
            <person name="Medema M.H."/>
            <person name="Devos D.P."/>
            <person name="Kaster A.-K."/>
            <person name="Ovreas L."/>
            <person name="Rohde M."/>
            <person name="Galperin M.Y."/>
            <person name="Jogler C."/>
        </authorList>
    </citation>
    <scope>NUCLEOTIDE SEQUENCE [LARGE SCALE GENOMIC DNA]</scope>
    <source>
        <strain evidence="1 2">Mal52</strain>
    </source>
</reference>
<gene>
    <name evidence="1" type="ORF">Mal52_35260</name>
</gene>
<proteinExistence type="predicted"/>
<dbReference type="AlphaFoldDB" id="A0A517ZRF7"/>
<keyword evidence="2" id="KW-1185">Reference proteome</keyword>
<dbReference type="RefSeq" id="WP_197534257.1">
    <property type="nucleotide sequence ID" value="NZ_CP036276.1"/>
</dbReference>
<protein>
    <submittedName>
        <fullName evidence="1">Uncharacterized protein</fullName>
    </submittedName>
</protein>
<accession>A0A517ZRF7</accession>
<sequence>MLFLGESELPADAHTLAAGLTEGLTRWAKLPDPGKPVVQVDGGDHPDYQRVHIDLSGAKTDVGLSTQHPIGIGETQPGFRVSQFTVVSHPLIFHETEIFADFTASAVRFDFDRNSSNWPVAVLAGADEGNANCRIGLSDLETLLLRKMQPLVAGHGITIESSDLHLQSTGGRSLDAKLRLGLSKQVFLTIHGVVLVTARLEIDDELNAIVRSVGCEGEGAVGSTIAGFAAPYLKRVEGTVVPLSTLPLGEVQMRDVQVHCTDGLHIHGTFSG</sequence>
<dbReference type="Proteomes" id="UP000319383">
    <property type="component" value="Chromosome"/>
</dbReference>
<name>A0A517ZRF7_9PLAN</name>